<evidence type="ECO:0008006" key="3">
    <source>
        <dbReference type="Google" id="ProtNLM"/>
    </source>
</evidence>
<dbReference type="EMBL" id="MHMW01000024">
    <property type="protein sequence ID" value="OGZ33849.1"/>
    <property type="molecule type" value="Genomic_DNA"/>
</dbReference>
<protein>
    <recommendedName>
        <fullName evidence="3">4-vinyl reductase 4VR domain-containing protein</fullName>
    </recommendedName>
</protein>
<accession>A0A1G2F727</accession>
<dbReference type="SUPFAM" id="SSF111126">
    <property type="entry name" value="Ligand-binding domain in the NO signalling and Golgi transport"/>
    <property type="match status" value="1"/>
</dbReference>
<evidence type="ECO:0000313" key="2">
    <source>
        <dbReference type="Proteomes" id="UP000179099"/>
    </source>
</evidence>
<evidence type="ECO:0000313" key="1">
    <source>
        <dbReference type="EMBL" id="OGZ33849.1"/>
    </source>
</evidence>
<reference evidence="1 2" key="1">
    <citation type="journal article" date="2016" name="Nat. Commun.">
        <title>Thousands of microbial genomes shed light on interconnected biogeochemical processes in an aquifer system.</title>
        <authorList>
            <person name="Anantharaman K."/>
            <person name="Brown C.T."/>
            <person name="Hug L.A."/>
            <person name="Sharon I."/>
            <person name="Castelle C.J."/>
            <person name="Probst A.J."/>
            <person name="Thomas B.C."/>
            <person name="Singh A."/>
            <person name="Wilkins M.J."/>
            <person name="Karaoz U."/>
            <person name="Brodie E.L."/>
            <person name="Williams K.H."/>
            <person name="Hubbard S.S."/>
            <person name="Banfield J.F."/>
        </authorList>
    </citation>
    <scope>NUCLEOTIDE SEQUENCE [LARGE SCALE GENOMIC DNA]</scope>
</reference>
<proteinExistence type="predicted"/>
<dbReference type="STRING" id="1801992.A2Y98_02105"/>
<comment type="caution">
    <text evidence="1">The sequence shown here is derived from an EMBL/GenBank/DDBJ whole genome shotgun (WGS) entry which is preliminary data.</text>
</comment>
<name>A0A1G2F727_9BACT</name>
<sequence length="203" mass="23641">MSSSEIISQSEIDELISKPGKVKGAVFNTTEDYIRLRYGNKGIKLLENEMANLGHPLNFEKINNLDWYPIGLRVLSFIALKKAFSWGDKELIDMGIASPKVSFLIKLILRYFISIETTFKEAPRYWKNHYTPETGRLETIEFNKKEKFVKLRIYDFKVHPLFCVFYLGYFKGIAQFGGVNIAIQETKCMFKGDPYHEFIGRWV</sequence>
<dbReference type="AlphaFoldDB" id="A0A1G2F727"/>
<dbReference type="InterPro" id="IPR024096">
    <property type="entry name" value="NO_sig/Golgi_transp_ligand-bd"/>
</dbReference>
<gene>
    <name evidence="1" type="ORF">A2Y98_02105</name>
</gene>
<dbReference type="Proteomes" id="UP000179099">
    <property type="component" value="Unassembled WGS sequence"/>
</dbReference>
<dbReference type="Gene3D" id="3.30.1380.20">
    <property type="entry name" value="Trafficking protein particle complex subunit 3"/>
    <property type="match status" value="1"/>
</dbReference>
<organism evidence="1 2">
    <name type="scientific">Candidatus Portnoybacteria bacterium RBG_19FT_COMBO_36_7</name>
    <dbReference type="NCBI Taxonomy" id="1801992"/>
    <lineage>
        <taxon>Bacteria</taxon>
        <taxon>Candidatus Portnoyibacteriota</taxon>
    </lineage>
</organism>